<gene>
    <name evidence="3" type="ORF">GCM10010389_33560</name>
</gene>
<evidence type="ECO:0000313" key="3">
    <source>
        <dbReference type="EMBL" id="GGZ92239.1"/>
    </source>
</evidence>
<dbReference type="CDD" id="cd16936">
    <property type="entry name" value="HATPase_RsbW-like"/>
    <property type="match status" value="1"/>
</dbReference>
<reference evidence="3" key="2">
    <citation type="submission" date="2020-09" db="EMBL/GenBank/DDBJ databases">
        <authorList>
            <person name="Sun Q."/>
            <person name="Ohkuma M."/>
        </authorList>
    </citation>
    <scope>NUCLEOTIDE SEQUENCE</scope>
    <source>
        <strain evidence="3">JCM 5016</strain>
    </source>
</reference>
<dbReference type="AlphaFoldDB" id="A0A918RAS0"/>
<dbReference type="SUPFAM" id="SSF55874">
    <property type="entry name" value="ATPase domain of HSP90 chaperone/DNA topoisomerase II/histidine kinase"/>
    <property type="match status" value="1"/>
</dbReference>
<proteinExistence type="predicted"/>
<feature type="domain" description="Histidine kinase/HSP90-like ATPase" evidence="2">
    <location>
        <begin position="25"/>
        <end position="143"/>
    </location>
</feature>
<dbReference type="RefSeq" id="WP_229879610.1">
    <property type="nucleotide sequence ID" value="NZ_BMWH01000012.1"/>
</dbReference>
<protein>
    <submittedName>
        <fullName evidence="3">ATP-binding protein</fullName>
    </submittedName>
</protein>
<keyword evidence="3" id="KW-0067">ATP-binding</keyword>
<dbReference type="EMBL" id="BMWH01000012">
    <property type="protein sequence ID" value="GGZ92239.1"/>
    <property type="molecule type" value="Genomic_DNA"/>
</dbReference>
<dbReference type="Pfam" id="PF13581">
    <property type="entry name" value="HATPase_c_2"/>
    <property type="match status" value="1"/>
</dbReference>
<dbReference type="GO" id="GO:0005524">
    <property type="term" value="F:ATP binding"/>
    <property type="evidence" value="ECO:0007669"/>
    <property type="project" value="UniProtKB-KW"/>
</dbReference>
<comment type="caution">
    <text evidence="3">The sequence shown here is derived from an EMBL/GenBank/DDBJ whole genome shotgun (WGS) entry which is preliminary data.</text>
</comment>
<sequence length="149" mass="15805">MSLHSFPLLRPPGGLDPGLIRWQAFPAGEGSVQAARRVLHTQLEAWRLPGEVCADAVLLLSELTTNAVLHAGGGDILCGFGLVADARLRLEVHDHGPAAADLSPRLPGPWEESGRGLFLVHHLAHAWGADRSPLTGGNAVWATLALRGR</sequence>
<dbReference type="PANTHER" id="PTHR35526:SF3">
    <property type="entry name" value="ANTI-SIGMA-F FACTOR RSBW"/>
    <property type="match status" value="1"/>
</dbReference>
<reference evidence="3" key="1">
    <citation type="journal article" date="2014" name="Int. J. Syst. Evol. Microbiol.">
        <title>Complete genome sequence of Corynebacterium casei LMG S-19264T (=DSM 44701T), isolated from a smear-ripened cheese.</title>
        <authorList>
            <consortium name="US DOE Joint Genome Institute (JGI-PGF)"/>
            <person name="Walter F."/>
            <person name="Albersmeier A."/>
            <person name="Kalinowski J."/>
            <person name="Ruckert C."/>
        </authorList>
    </citation>
    <scope>NUCLEOTIDE SEQUENCE</scope>
    <source>
        <strain evidence="3">JCM 5016</strain>
    </source>
</reference>
<dbReference type="InterPro" id="IPR050267">
    <property type="entry name" value="Anti-sigma-factor_SerPK"/>
</dbReference>
<keyword evidence="1" id="KW-0418">Kinase</keyword>
<dbReference type="Gene3D" id="3.30.565.10">
    <property type="entry name" value="Histidine kinase-like ATPase, C-terminal domain"/>
    <property type="match status" value="1"/>
</dbReference>
<keyword evidence="1" id="KW-0808">Transferase</keyword>
<dbReference type="PANTHER" id="PTHR35526">
    <property type="entry name" value="ANTI-SIGMA-F FACTOR RSBW-RELATED"/>
    <property type="match status" value="1"/>
</dbReference>
<keyword evidence="3" id="KW-0547">Nucleotide-binding</keyword>
<keyword evidence="4" id="KW-1185">Reference proteome</keyword>
<dbReference type="InterPro" id="IPR003594">
    <property type="entry name" value="HATPase_dom"/>
</dbReference>
<evidence type="ECO:0000256" key="1">
    <source>
        <dbReference type="ARBA" id="ARBA00022527"/>
    </source>
</evidence>
<dbReference type="Proteomes" id="UP000623010">
    <property type="component" value="Unassembled WGS sequence"/>
</dbReference>
<dbReference type="GO" id="GO:0004674">
    <property type="term" value="F:protein serine/threonine kinase activity"/>
    <property type="evidence" value="ECO:0007669"/>
    <property type="project" value="UniProtKB-KW"/>
</dbReference>
<evidence type="ECO:0000313" key="4">
    <source>
        <dbReference type="Proteomes" id="UP000623010"/>
    </source>
</evidence>
<accession>A0A918RAS0</accession>
<keyword evidence="1" id="KW-0723">Serine/threonine-protein kinase</keyword>
<dbReference type="InterPro" id="IPR036890">
    <property type="entry name" value="HATPase_C_sf"/>
</dbReference>
<evidence type="ECO:0000259" key="2">
    <source>
        <dbReference type="Pfam" id="PF13581"/>
    </source>
</evidence>
<name>A0A918RAS0_9ACTN</name>
<organism evidence="3 4">
    <name type="scientific">Streptomyces echinoruber</name>
    <dbReference type="NCBI Taxonomy" id="68898"/>
    <lineage>
        <taxon>Bacteria</taxon>
        <taxon>Bacillati</taxon>
        <taxon>Actinomycetota</taxon>
        <taxon>Actinomycetes</taxon>
        <taxon>Kitasatosporales</taxon>
        <taxon>Streptomycetaceae</taxon>
        <taxon>Streptomyces</taxon>
    </lineage>
</organism>